<feature type="region of interest" description="Disordered" evidence="1">
    <location>
        <begin position="1"/>
        <end position="26"/>
    </location>
</feature>
<dbReference type="AlphaFoldDB" id="A0A4D9CSE9"/>
<evidence type="ECO:0000313" key="2">
    <source>
        <dbReference type="EMBL" id="TFJ82151.1"/>
    </source>
</evidence>
<accession>A0A4D9CSE9</accession>
<sequence>MDTKWEGGMVGREAGRVGGEGPAKRQRLEVGVEEGEEAGAGGFEILDLSEEERRRLKREARIMKDVLKPQMLDDMVRLMVKAAWEEGVKVVEEEGEEGWGWAEGDSREADGGEDATSAQKGGREGQAGQGKDDDSGGKGDERAGGGGSAGKGAGSKTEAEPGVMLECQEESQEWMEGLEGSMEEEEGPRARSVGAAVGAEARLHGASSRRETPGVEDSLGQGAGSLKRKERRGMDPSPALPSPSASSAFASRLLLRQEVAVLETLDAALDKIREMVEMARDAEWKQEGRGRREGLWEGESERGTGDEGSLRQGAGGREGGVGETAPSTCTYAYARRM</sequence>
<gene>
    <name evidence="2" type="ORF">NSK_006480</name>
</gene>
<feature type="region of interest" description="Disordered" evidence="1">
    <location>
        <begin position="284"/>
        <end position="337"/>
    </location>
</feature>
<keyword evidence="3" id="KW-1185">Reference proteome</keyword>
<proteinExistence type="predicted"/>
<feature type="compositionally biased region" description="Gly residues" evidence="1">
    <location>
        <begin position="144"/>
        <end position="153"/>
    </location>
</feature>
<dbReference type="EMBL" id="SDOX01000119">
    <property type="protein sequence ID" value="TFJ82151.1"/>
    <property type="molecule type" value="Genomic_DNA"/>
</dbReference>
<reference evidence="2 3" key="1">
    <citation type="submission" date="2019-01" db="EMBL/GenBank/DDBJ databases">
        <title>Nuclear Genome Assembly of the Microalgal Biofuel strain Nannochloropsis salina CCMP1776.</title>
        <authorList>
            <person name="Hovde B."/>
        </authorList>
    </citation>
    <scope>NUCLEOTIDE SEQUENCE [LARGE SCALE GENOMIC DNA]</scope>
    <source>
        <strain evidence="2 3">CCMP1776</strain>
    </source>
</reference>
<protein>
    <submittedName>
        <fullName evidence="2">Uncharacterized protein</fullName>
    </submittedName>
</protein>
<feature type="region of interest" description="Disordered" evidence="1">
    <location>
        <begin position="91"/>
        <end position="246"/>
    </location>
</feature>
<feature type="compositionally biased region" description="Gly residues" evidence="1">
    <location>
        <begin position="313"/>
        <end position="322"/>
    </location>
</feature>
<feature type="compositionally biased region" description="Basic and acidic residues" evidence="1">
    <location>
        <begin position="130"/>
        <end position="143"/>
    </location>
</feature>
<name>A0A4D9CSE9_9STRA</name>
<feature type="compositionally biased region" description="Basic and acidic residues" evidence="1">
    <location>
        <begin position="284"/>
        <end position="309"/>
    </location>
</feature>
<dbReference type="Proteomes" id="UP000355283">
    <property type="component" value="Unassembled WGS sequence"/>
</dbReference>
<comment type="caution">
    <text evidence="2">The sequence shown here is derived from an EMBL/GenBank/DDBJ whole genome shotgun (WGS) entry which is preliminary data.</text>
</comment>
<evidence type="ECO:0000313" key="3">
    <source>
        <dbReference type="Proteomes" id="UP000355283"/>
    </source>
</evidence>
<organism evidence="2 3">
    <name type="scientific">Nannochloropsis salina CCMP1776</name>
    <dbReference type="NCBI Taxonomy" id="1027361"/>
    <lineage>
        <taxon>Eukaryota</taxon>
        <taxon>Sar</taxon>
        <taxon>Stramenopiles</taxon>
        <taxon>Ochrophyta</taxon>
        <taxon>Eustigmatophyceae</taxon>
        <taxon>Eustigmatales</taxon>
        <taxon>Monodopsidaceae</taxon>
        <taxon>Microchloropsis</taxon>
        <taxon>Microchloropsis salina</taxon>
    </lineage>
</organism>
<evidence type="ECO:0000256" key="1">
    <source>
        <dbReference type="SAM" id="MobiDB-lite"/>
    </source>
</evidence>